<evidence type="ECO:0000313" key="19">
    <source>
        <dbReference type="EMBL" id="AZB72798.1"/>
    </source>
</evidence>
<feature type="active site" description="Proton donor; for delta-elimination activity" evidence="16">
    <location>
        <position position="270"/>
    </location>
</feature>
<keyword evidence="10 16" id="KW-0234">DNA repair</keyword>
<evidence type="ECO:0000256" key="15">
    <source>
        <dbReference type="ARBA" id="ARBA00060177"/>
    </source>
</evidence>
<dbReference type="InterPro" id="IPR010979">
    <property type="entry name" value="Ribosomal_uS13-like_H2TH"/>
</dbReference>
<dbReference type="AlphaFoldDB" id="A0AAN1QNT1"/>
<protein>
    <recommendedName>
        <fullName evidence="16">Formamidopyrimidine-DNA glycosylase</fullName>
        <shortName evidence="16">Fapy-DNA glycosylase</shortName>
        <ecNumber evidence="16">3.2.2.23</ecNumber>
    </recommendedName>
    <alternativeName>
        <fullName evidence="16">DNA-(apurinic or apyrimidinic site) lyase MutM</fullName>
        <shortName evidence="16">AP lyase MutM</shortName>
        <ecNumber evidence="16">4.2.99.18</ecNumber>
    </alternativeName>
</protein>
<dbReference type="GO" id="GO:0006284">
    <property type="term" value="P:base-excision repair"/>
    <property type="evidence" value="ECO:0007669"/>
    <property type="project" value="InterPro"/>
</dbReference>
<dbReference type="NCBIfam" id="NF010551">
    <property type="entry name" value="PRK13945.1"/>
    <property type="match status" value="1"/>
</dbReference>
<evidence type="ECO:0000256" key="5">
    <source>
        <dbReference type="ARBA" id="ARBA00022763"/>
    </source>
</evidence>
<evidence type="ECO:0000256" key="14">
    <source>
        <dbReference type="ARBA" id="ARBA00044632"/>
    </source>
</evidence>
<dbReference type="EC" id="3.2.2.23" evidence="16"/>
<dbReference type="HAMAP" id="MF_00103">
    <property type="entry name" value="Fapy_DNA_glycosyl"/>
    <property type="match status" value="1"/>
</dbReference>
<dbReference type="Gene3D" id="3.20.190.10">
    <property type="entry name" value="MutM-like, N-terminal"/>
    <property type="match status" value="1"/>
</dbReference>
<name>A0AAN1QNT1_SYNEL</name>
<comment type="function">
    <text evidence="15">Involved in base excision repair of DNA damaged by oxidation or by mutagenic agents. Acts as a DNA glycosylase that recognizes and removes damaged bases. Has a preference for oxidized purines, such as 7,8-dihydro-8-oxoguanine (8-oxoG). Has AP (apurinic/apyrimidinic) lyase activity and introduces nicks in the DNA strand. Cleaves the DNA backbone by beta-delta elimination to generate a single-strand break at the site of the removed base with both 3'- and 5'-phosphates.</text>
</comment>
<keyword evidence="7 16" id="KW-0378">Hydrolase</keyword>
<dbReference type="PROSITE" id="PS51066">
    <property type="entry name" value="ZF_FPG_2"/>
    <property type="match status" value="1"/>
</dbReference>
<evidence type="ECO:0000256" key="2">
    <source>
        <dbReference type="ARBA" id="ARBA00009409"/>
    </source>
</evidence>
<evidence type="ECO:0000256" key="4">
    <source>
        <dbReference type="ARBA" id="ARBA00022723"/>
    </source>
</evidence>
<comment type="function">
    <text evidence="16">Involved in base excision repair of DNA damaged by oxidation or by mutagenic agents. Acts as DNA glycosylase that recognizes and removes damaged bases. Has a preference for oxidized purines, such as 7,8-dihydro-8-oxoguanine (8-oxoG). Has AP (apurinic/apyrimidinic) lyase activity and introduces nicks in the DNA strand. Cleaves the DNA backbone by beta-delta elimination to generate a single-strand break at the site of the removed base with both 3'- and 5'-phosphates.</text>
</comment>
<evidence type="ECO:0000256" key="6">
    <source>
        <dbReference type="ARBA" id="ARBA00022771"/>
    </source>
</evidence>
<reference evidence="19 20" key="1">
    <citation type="journal article" date="2018" name="Sci. Rep.">
        <title>Genome Features and Biochemical Characteristics of a Robust, Fast Growing and Naturally Transformable Cyanobacterium Synechococcus elongatus PCC 11801 Isolated from India.</title>
        <authorList>
            <person name="Jaiswal D."/>
            <person name="Sengupta A."/>
            <person name="Sohoni S."/>
            <person name="Sengupta S."/>
            <person name="Phadnavis A.G."/>
            <person name="Pakrasi H.B."/>
            <person name="Wangikar P.P."/>
        </authorList>
    </citation>
    <scope>NUCLEOTIDE SEQUENCE [LARGE SCALE GENOMIC DNA]</scope>
    <source>
        <strain evidence="19 20">PCC 11801</strain>
    </source>
</reference>
<dbReference type="Pfam" id="PF06827">
    <property type="entry name" value="zf-FPG_IleRS"/>
    <property type="match status" value="1"/>
</dbReference>
<feature type="domain" description="Formamidopyrimidine-DNA glycosylase catalytic" evidence="18">
    <location>
        <begin position="2"/>
        <end position="119"/>
    </location>
</feature>
<dbReference type="EC" id="4.2.99.18" evidence="16"/>
<evidence type="ECO:0000313" key="20">
    <source>
        <dbReference type="Proteomes" id="UP000267249"/>
    </source>
</evidence>
<comment type="cofactor">
    <cofactor evidence="16">
        <name>Zn(2+)</name>
        <dbReference type="ChEBI" id="CHEBI:29105"/>
    </cofactor>
    <text evidence="16">Binds 1 zinc ion per subunit.</text>
</comment>
<dbReference type="Pfam" id="PF01149">
    <property type="entry name" value="Fapy_DNA_glyco"/>
    <property type="match status" value="1"/>
</dbReference>
<comment type="subunit">
    <text evidence="3 16">Monomer.</text>
</comment>
<evidence type="ECO:0000256" key="12">
    <source>
        <dbReference type="ARBA" id="ARBA00023268"/>
    </source>
</evidence>
<dbReference type="SUPFAM" id="SSF57716">
    <property type="entry name" value="Glucocorticoid receptor-like (DNA-binding domain)"/>
    <property type="match status" value="1"/>
</dbReference>
<evidence type="ECO:0000256" key="1">
    <source>
        <dbReference type="ARBA" id="ARBA00001668"/>
    </source>
</evidence>
<organism evidence="19 20">
    <name type="scientific">Synechococcus elongatus PCC 11801</name>
    <dbReference type="NCBI Taxonomy" id="2219813"/>
    <lineage>
        <taxon>Bacteria</taxon>
        <taxon>Bacillati</taxon>
        <taxon>Cyanobacteriota</taxon>
        <taxon>Cyanophyceae</taxon>
        <taxon>Synechococcales</taxon>
        <taxon>Synechococcaceae</taxon>
        <taxon>Synechococcus</taxon>
    </lineage>
</organism>
<dbReference type="GO" id="GO:0008270">
    <property type="term" value="F:zinc ion binding"/>
    <property type="evidence" value="ECO:0007669"/>
    <property type="project" value="UniProtKB-UniRule"/>
</dbReference>
<comment type="catalytic activity">
    <reaction evidence="1 16">
        <text>Hydrolysis of DNA containing ring-opened 7-methylguanine residues, releasing 2,6-diamino-4-hydroxy-5-(N-methyl)formamidopyrimidine.</text>
        <dbReference type="EC" id="3.2.2.23"/>
    </reaction>
</comment>
<dbReference type="CDD" id="cd08966">
    <property type="entry name" value="EcFpg-like_N"/>
    <property type="match status" value="1"/>
</dbReference>
<dbReference type="SUPFAM" id="SSF46946">
    <property type="entry name" value="S13-like H2TH domain"/>
    <property type="match status" value="1"/>
</dbReference>
<dbReference type="SUPFAM" id="SSF81624">
    <property type="entry name" value="N-terminal domain of MutM-like DNA repair proteins"/>
    <property type="match status" value="1"/>
</dbReference>
<evidence type="ECO:0000256" key="10">
    <source>
        <dbReference type="ARBA" id="ARBA00023204"/>
    </source>
</evidence>
<evidence type="ECO:0000256" key="7">
    <source>
        <dbReference type="ARBA" id="ARBA00022801"/>
    </source>
</evidence>
<keyword evidence="4 16" id="KW-0479">Metal-binding</keyword>
<evidence type="ECO:0000256" key="16">
    <source>
        <dbReference type="HAMAP-Rule" id="MF_00103"/>
    </source>
</evidence>
<comment type="caution">
    <text evidence="16">Lacks conserved residue(s) required for the propagation of feature annotation.</text>
</comment>
<keyword evidence="13 16" id="KW-0326">Glycosidase</keyword>
<dbReference type="PROSITE" id="PS51068">
    <property type="entry name" value="FPG_CAT"/>
    <property type="match status" value="1"/>
</dbReference>
<proteinExistence type="inferred from homology"/>
<dbReference type="InterPro" id="IPR035937">
    <property type="entry name" value="FPG_N"/>
</dbReference>
<evidence type="ECO:0000256" key="11">
    <source>
        <dbReference type="ARBA" id="ARBA00023239"/>
    </source>
</evidence>
<keyword evidence="6 16" id="KW-0863">Zinc-finger</keyword>
<dbReference type="SMART" id="SM01232">
    <property type="entry name" value="H2TH"/>
    <property type="match status" value="1"/>
</dbReference>
<dbReference type="GO" id="GO:0140078">
    <property type="term" value="F:class I DNA-(apurinic or apyrimidinic site) endonuclease activity"/>
    <property type="evidence" value="ECO:0007669"/>
    <property type="project" value="UniProtKB-EC"/>
</dbReference>
<dbReference type="GO" id="GO:0003684">
    <property type="term" value="F:damaged DNA binding"/>
    <property type="evidence" value="ECO:0007669"/>
    <property type="project" value="InterPro"/>
</dbReference>
<keyword evidence="5 16" id="KW-0227">DNA damage</keyword>
<dbReference type="InterPro" id="IPR012319">
    <property type="entry name" value="FPG_cat"/>
</dbReference>
<evidence type="ECO:0000256" key="3">
    <source>
        <dbReference type="ARBA" id="ARBA00011245"/>
    </source>
</evidence>
<dbReference type="Gene3D" id="1.10.8.50">
    <property type="match status" value="1"/>
</dbReference>
<feature type="active site" description="Proton donor; for beta-elimination activity" evidence="16">
    <location>
        <position position="59"/>
    </location>
</feature>
<feature type="active site" description="Schiff-base intermediate with DNA" evidence="16">
    <location>
        <position position="2"/>
    </location>
</feature>
<keyword evidence="9 16" id="KW-0238">DNA-binding</keyword>
<dbReference type="InterPro" id="IPR000214">
    <property type="entry name" value="Znf_DNA_glyclase/AP_lyase"/>
</dbReference>
<dbReference type="Proteomes" id="UP000267249">
    <property type="component" value="Chromosome"/>
</dbReference>
<keyword evidence="11 16" id="KW-0456">Lyase</keyword>
<dbReference type="NCBIfam" id="NF002211">
    <property type="entry name" value="PRK01103.1"/>
    <property type="match status" value="1"/>
</dbReference>
<keyword evidence="8 16" id="KW-0862">Zinc</keyword>
<feature type="binding site" evidence="16">
    <location>
        <position position="97"/>
    </location>
    <ligand>
        <name>DNA</name>
        <dbReference type="ChEBI" id="CHEBI:16991"/>
    </ligand>
</feature>
<dbReference type="GO" id="GO:0003690">
    <property type="term" value="F:double-stranded DNA binding"/>
    <property type="evidence" value="ECO:0007669"/>
    <property type="project" value="UniProtKB-ARBA"/>
</dbReference>
<comment type="catalytic activity">
    <reaction evidence="14 16">
        <text>2'-deoxyribonucleotide-(2'-deoxyribose 5'-phosphate)-2'-deoxyribonucleotide-DNA = a 3'-end 2'-deoxyribonucleotide-(2,3-dehydro-2,3-deoxyribose 5'-phosphate)-DNA + a 5'-end 5'-phospho-2'-deoxyribonucleoside-DNA + H(+)</text>
        <dbReference type="Rhea" id="RHEA:66592"/>
        <dbReference type="Rhea" id="RHEA-COMP:13180"/>
        <dbReference type="Rhea" id="RHEA-COMP:16897"/>
        <dbReference type="Rhea" id="RHEA-COMP:17067"/>
        <dbReference type="ChEBI" id="CHEBI:15378"/>
        <dbReference type="ChEBI" id="CHEBI:136412"/>
        <dbReference type="ChEBI" id="CHEBI:157695"/>
        <dbReference type="ChEBI" id="CHEBI:167181"/>
        <dbReference type="EC" id="4.2.99.18"/>
    </reaction>
</comment>
<feature type="domain" description="FPG-type" evidence="17">
    <location>
        <begin position="246"/>
        <end position="280"/>
    </location>
</feature>
<evidence type="ECO:0000259" key="17">
    <source>
        <dbReference type="PROSITE" id="PS51066"/>
    </source>
</evidence>
<evidence type="ECO:0000256" key="13">
    <source>
        <dbReference type="ARBA" id="ARBA00023295"/>
    </source>
</evidence>
<dbReference type="NCBIfam" id="TIGR00577">
    <property type="entry name" value="fpg"/>
    <property type="match status" value="1"/>
</dbReference>
<dbReference type="PANTHER" id="PTHR22993">
    <property type="entry name" value="FORMAMIDOPYRIMIDINE-DNA GLYCOSYLASE"/>
    <property type="match status" value="1"/>
</dbReference>
<dbReference type="PANTHER" id="PTHR22993:SF9">
    <property type="entry name" value="FORMAMIDOPYRIMIDINE-DNA GLYCOSYLASE"/>
    <property type="match status" value="1"/>
</dbReference>
<dbReference type="InterPro" id="IPR015886">
    <property type="entry name" value="H2TH_FPG"/>
</dbReference>
<accession>A0AAN1QNT1</accession>
<sequence length="288" mass="32335">MPELPEVETVRRGLDQQTLQRTCMGGEVLLDRTIAAPNSEQFLAALQQTQIQEWQRRGKYLLASLQQGDRPAGTWGVHLRMTGQFFWTTPETPIAKHTRVRLQFEGDRELRFIDIRSFGQMWWVPPDRPVESVITGLAKLGPEPFAPEFTARYLHSKLQRSQRPIKTALLDQALVAGIGNIYADESLFLSGIHPTIPSDRLTKVQVEKLREAIVEVLTVSIGAGGTTFSDFRNLTGVNGNYGGQAWVYGRKDQLCRVCGTPIQKLKLAGRSSHFCPNCQPCSSMRSRN</sequence>
<dbReference type="InterPro" id="IPR010663">
    <property type="entry name" value="Znf_FPG/IleRS"/>
</dbReference>
<dbReference type="InterPro" id="IPR020629">
    <property type="entry name" value="FPG_Glyclase"/>
</dbReference>
<dbReference type="RefSeq" id="WP_208677008.1">
    <property type="nucleotide sequence ID" value="NZ_CP030139.2"/>
</dbReference>
<dbReference type="GO" id="GO:0034039">
    <property type="term" value="F:8-oxo-7,8-dihydroguanine DNA N-glycosylase activity"/>
    <property type="evidence" value="ECO:0007669"/>
    <property type="project" value="TreeGrafter"/>
</dbReference>
<evidence type="ECO:0000259" key="18">
    <source>
        <dbReference type="PROSITE" id="PS51068"/>
    </source>
</evidence>
<dbReference type="SMART" id="SM00898">
    <property type="entry name" value="Fapy_DNA_glyco"/>
    <property type="match status" value="1"/>
</dbReference>
<dbReference type="PROSITE" id="PS01242">
    <property type="entry name" value="ZF_FPG_1"/>
    <property type="match status" value="1"/>
</dbReference>
<dbReference type="Pfam" id="PF06831">
    <property type="entry name" value="H2TH"/>
    <property type="match status" value="1"/>
</dbReference>
<evidence type="ECO:0000256" key="8">
    <source>
        <dbReference type="ARBA" id="ARBA00022833"/>
    </source>
</evidence>
<dbReference type="FunFam" id="1.10.8.50:FF:000003">
    <property type="entry name" value="Formamidopyrimidine-DNA glycosylase"/>
    <property type="match status" value="1"/>
</dbReference>
<keyword evidence="12 16" id="KW-0511">Multifunctional enzyme</keyword>
<gene>
    <name evidence="16" type="primary">mutM</name>
    <name evidence="16" type="synonym">fpg</name>
    <name evidence="19" type="ORF">DOP62_08815</name>
</gene>
<evidence type="ECO:0000256" key="9">
    <source>
        <dbReference type="ARBA" id="ARBA00023125"/>
    </source>
</evidence>
<dbReference type="EMBL" id="CP030139">
    <property type="protein sequence ID" value="AZB72798.1"/>
    <property type="molecule type" value="Genomic_DNA"/>
</dbReference>
<feature type="binding site" evidence="16">
    <location>
        <position position="116"/>
    </location>
    <ligand>
        <name>DNA</name>
        <dbReference type="ChEBI" id="CHEBI:16991"/>
    </ligand>
</feature>
<comment type="similarity">
    <text evidence="2 16">Belongs to the FPG family.</text>
</comment>
<dbReference type="InterPro" id="IPR015887">
    <property type="entry name" value="DNA_glyclase_Znf_dom_DNA_BS"/>
</dbReference>
<feature type="active site" description="Proton donor" evidence="16">
    <location>
        <position position="3"/>
    </location>
</feature>